<protein>
    <submittedName>
        <fullName evidence="1">Uncharacterized protein</fullName>
    </submittedName>
</protein>
<evidence type="ECO:0000313" key="2">
    <source>
        <dbReference type="Proteomes" id="UP000076486"/>
    </source>
</evidence>
<evidence type="ECO:0000313" key="1">
    <source>
        <dbReference type="EMBL" id="KZN64929.1"/>
    </source>
</evidence>
<dbReference type="PATRIC" id="fig|1365248.3.peg.1488"/>
<dbReference type="AlphaFoldDB" id="A0A167LNR4"/>
<organism evidence="1 2">
    <name type="scientific">Pseudoalteromonas luteoviolacea CPMOR-1</name>
    <dbReference type="NCBI Taxonomy" id="1365248"/>
    <lineage>
        <taxon>Bacteria</taxon>
        <taxon>Pseudomonadati</taxon>
        <taxon>Pseudomonadota</taxon>
        <taxon>Gammaproteobacteria</taxon>
        <taxon>Alteromonadales</taxon>
        <taxon>Pseudoalteromonadaceae</taxon>
        <taxon>Pseudoalteromonas</taxon>
    </lineage>
</organism>
<sequence length="81" mass="9227">MNELFEAQDKVTKSIEDVETLATIAELMSWDGVSEQITISYMEMQSAHVKKCKQDINELNKVVRKITQSYATTNDKVTTNL</sequence>
<dbReference type="Proteomes" id="UP000076486">
    <property type="component" value="Unassembled WGS sequence"/>
</dbReference>
<name>A0A167LNR4_9GAMM</name>
<proteinExistence type="predicted"/>
<reference evidence="1 2" key="1">
    <citation type="submission" date="2013-07" db="EMBL/GenBank/DDBJ databases">
        <title>Comparative Genomic and Metabolomic Analysis of Twelve Strains of Pseudoalteromonas luteoviolacea.</title>
        <authorList>
            <person name="Vynne N.G."/>
            <person name="Mansson M."/>
            <person name="Gram L."/>
        </authorList>
    </citation>
    <scope>NUCLEOTIDE SEQUENCE [LARGE SCALE GENOMIC DNA]</scope>
    <source>
        <strain evidence="1 2">CPMOR-1</strain>
    </source>
</reference>
<dbReference type="RefSeq" id="WP_063367307.1">
    <property type="nucleotide sequence ID" value="NZ_AUYC01000019.1"/>
</dbReference>
<gene>
    <name evidence="1" type="ORF">N473_12895</name>
</gene>
<accession>A0A167LNR4</accession>
<comment type="caution">
    <text evidence="1">The sequence shown here is derived from an EMBL/GenBank/DDBJ whole genome shotgun (WGS) entry which is preliminary data.</text>
</comment>
<dbReference type="EMBL" id="AUYC01000019">
    <property type="protein sequence ID" value="KZN64929.1"/>
    <property type="molecule type" value="Genomic_DNA"/>
</dbReference>